<proteinExistence type="predicted"/>
<comment type="caution">
    <text evidence="2">The sequence shown here is derived from an EMBL/GenBank/DDBJ whole genome shotgun (WGS) entry which is preliminary data.</text>
</comment>
<dbReference type="GO" id="GO:0003676">
    <property type="term" value="F:nucleic acid binding"/>
    <property type="evidence" value="ECO:0007669"/>
    <property type="project" value="InterPro"/>
</dbReference>
<protein>
    <recommendedName>
        <fullName evidence="4">Exonuclease domain-containing protein</fullName>
    </recommendedName>
</protein>
<accession>A0AAV9JH55</accession>
<feature type="compositionally biased region" description="Low complexity" evidence="1">
    <location>
        <begin position="321"/>
        <end position="339"/>
    </location>
</feature>
<dbReference type="AlphaFoldDB" id="A0AAV9JH55"/>
<dbReference type="Gene3D" id="3.30.420.10">
    <property type="entry name" value="Ribonuclease H-like superfamily/Ribonuclease H"/>
    <property type="match status" value="1"/>
</dbReference>
<dbReference type="Proteomes" id="UP001324427">
    <property type="component" value="Unassembled WGS sequence"/>
</dbReference>
<evidence type="ECO:0000313" key="3">
    <source>
        <dbReference type="Proteomes" id="UP001324427"/>
    </source>
</evidence>
<reference evidence="2 3" key="1">
    <citation type="submission" date="2021-11" db="EMBL/GenBank/DDBJ databases">
        <title>Black yeast isolated from Biological Soil Crust.</title>
        <authorList>
            <person name="Kurbessoian T."/>
        </authorList>
    </citation>
    <scope>NUCLEOTIDE SEQUENCE [LARGE SCALE GENOMIC DNA]</scope>
    <source>
        <strain evidence="2 3">CCFEE 5522</strain>
    </source>
</reference>
<evidence type="ECO:0000256" key="1">
    <source>
        <dbReference type="SAM" id="MobiDB-lite"/>
    </source>
</evidence>
<dbReference type="EMBL" id="JAVFHQ010000026">
    <property type="protein sequence ID" value="KAK4544271.1"/>
    <property type="molecule type" value="Genomic_DNA"/>
</dbReference>
<dbReference type="InterPro" id="IPR036397">
    <property type="entry name" value="RNaseH_sf"/>
</dbReference>
<dbReference type="InterPro" id="IPR012337">
    <property type="entry name" value="RNaseH-like_sf"/>
</dbReference>
<evidence type="ECO:0000313" key="2">
    <source>
        <dbReference type="EMBL" id="KAK4544271.1"/>
    </source>
</evidence>
<name>A0AAV9JH55_9PEZI</name>
<keyword evidence="3" id="KW-1185">Reference proteome</keyword>
<feature type="region of interest" description="Disordered" evidence="1">
    <location>
        <begin position="318"/>
        <end position="339"/>
    </location>
</feature>
<dbReference type="SUPFAM" id="SSF53098">
    <property type="entry name" value="Ribonuclease H-like"/>
    <property type="match status" value="1"/>
</dbReference>
<sequence length="339" mass="36353">MAVDLEGCQRYGTHYVGSFSAASRSRETVYDVFADHGGWRTDEQFITALPPKFKNLGVDWPDLNPANGATPIKEVLENAVQLMVCRTIIFHDAGADMRMLNRSAALCGIAIPWDQITIRDTQKFHGWQWFALGHPGPSLRDCVAQILKIPNFQANGHTGRDDAAHTMELYLREEAAIERQYADMTPGQQAAALASSSAGTDSESEEKFTTDTPGTSPSIDGLVEAMPKASINLDIGTAAVKTTDSGAPQAPTFAAAAQVQIGTAQTVKLTDSVGTGAAPSMSVALDKATVRLPHPDPATQTAQLFIKPALSWAQVAKTRSAPTTAQVAQQQTSTAFRRR</sequence>
<feature type="region of interest" description="Disordered" evidence="1">
    <location>
        <begin position="187"/>
        <end position="218"/>
    </location>
</feature>
<evidence type="ECO:0008006" key="4">
    <source>
        <dbReference type="Google" id="ProtNLM"/>
    </source>
</evidence>
<gene>
    <name evidence="2" type="ORF">LTR36_004481</name>
</gene>
<organism evidence="2 3">
    <name type="scientific">Oleoguttula mirabilis</name>
    <dbReference type="NCBI Taxonomy" id="1507867"/>
    <lineage>
        <taxon>Eukaryota</taxon>
        <taxon>Fungi</taxon>
        <taxon>Dikarya</taxon>
        <taxon>Ascomycota</taxon>
        <taxon>Pezizomycotina</taxon>
        <taxon>Dothideomycetes</taxon>
        <taxon>Dothideomycetidae</taxon>
        <taxon>Mycosphaerellales</taxon>
        <taxon>Teratosphaeriaceae</taxon>
        <taxon>Oleoguttula</taxon>
    </lineage>
</organism>